<dbReference type="Pfam" id="PF16263">
    <property type="entry name" value="DUF4917"/>
    <property type="match status" value="1"/>
</dbReference>
<evidence type="ECO:0000313" key="1">
    <source>
        <dbReference type="EMBL" id="RRO87619.1"/>
    </source>
</evidence>
<sequence>MPWGRVGSSMLSYDEVLEEIKETDTALLLGNGFSVGCDPQFAYTSLREKAEFRGFSANINDLFNSLGEDDFETVIRTMDRALQVVDAYKTKNTLPYCEYLTKAVIEDKEKLKKELIKAISKVHPEKPNDIDQAKYDSAIKVLKEFGSIFTLNI</sequence>
<accession>A0A426Q134</accession>
<dbReference type="InterPro" id="IPR032581">
    <property type="entry name" value="DUF4917"/>
</dbReference>
<gene>
    <name evidence="1" type="ORF">CXF48_01495</name>
</gene>
<protein>
    <submittedName>
        <fullName evidence="1">Uncharacterized protein</fullName>
    </submittedName>
</protein>
<organism evidence="1 2">
    <name type="scientific">Corynebacterium bovis</name>
    <dbReference type="NCBI Taxonomy" id="36808"/>
    <lineage>
        <taxon>Bacteria</taxon>
        <taxon>Bacillati</taxon>
        <taxon>Actinomycetota</taxon>
        <taxon>Actinomycetes</taxon>
        <taxon>Mycobacteriales</taxon>
        <taxon>Corynebacteriaceae</taxon>
        <taxon>Corynebacterium</taxon>
    </lineage>
</organism>
<dbReference type="EMBL" id="PQNK01000002">
    <property type="protein sequence ID" value="RRO87619.1"/>
    <property type="molecule type" value="Genomic_DNA"/>
</dbReference>
<dbReference type="AlphaFoldDB" id="A0A426Q134"/>
<name>A0A426Q134_9CORY</name>
<reference evidence="1 2" key="1">
    <citation type="submission" date="2018-01" db="EMBL/GenBank/DDBJ databases">
        <title>Twenty Corynebacterium bovis Genomes.</title>
        <authorList>
            <person name="Gulvik C.A."/>
        </authorList>
    </citation>
    <scope>NUCLEOTIDE SEQUENCE [LARGE SCALE GENOMIC DNA]</scope>
    <source>
        <strain evidence="1 2">F6900</strain>
    </source>
</reference>
<evidence type="ECO:0000313" key="2">
    <source>
        <dbReference type="Proteomes" id="UP000276526"/>
    </source>
</evidence>
<comment type="caution">
    <text evidence="1">The sequence shown here is derived from an EMBL/GenBank/DDBJ whole genome shotgun (WGS) entry which is preliminary data.</text>
</comment>
<dbReference type="Proteomes" id="UP000276526">
    <property type="component" value="Unassembled WGS sequence"/>
</dbReference>
<proteinExistence type="predicted"/>